<dbReference type="EnsemblPlants" id="Pp3c27_8840V3.1">
    <property type="protein sequence ID" value="Pp3c27_8840V3.1"/>
    <property type="gene ID" value="Pp3c27_8840"/>
</dbReference>
<keyword evidence="3" id="KW-1185">Reference proteome</keyword>
<organism evidence="1">
    <name type="scientific">Physcomitrium patens</name>
    <name type="common">Spreading-leaved earth moss</name>
    <name type="synonym">Physcomitrella patens</name>
    <dbReference type="NCBI Taxonomy" id="3218"/>
    <lineage>
        <taxon>Eukaryota</taxon>
        <taxon>Viridiplantae</taxon>
        <taxon>Streptophyta</taxon>
        <taxon>Embryophyta</taxon>
        <taxon>Bryophyta</taxon>
        <taxon>Bryophytina</taxon>
        <taxon>Bryopsida</taxon>
        <taxon>Funariidae</taxon>
        <taxon>Funariales</taxon>
        <taxon>Funariaceae</taxon>
        <taxon>Physcomitrium</taxon>
    </lineage>
</organism>
<name>A0A2K1IB71_PHYPA</name>
<reference evidence="1 3" key="2">
    <citation type="journal article" date="2018" name="Plant J.">
        <title>The Physcomitrella patens chromosome-scale assembly reveals moss genome structure and evolution.</title>
        <authorList>
            <person name="Lang D."/>
            <person name="Ullrich K.K."/>
            <person name="Murat F."/>
            <person name="Fuchs J."/>
            <person name="Jenkins J."/>
            <person name="Haas F.B."/>
            <person name="Piednoel M."/>
            <person name="Gundlach H."/>
            <person name="Van Bel M."/>
            <person name="Meyberg R."/>
            <person name="Vives C."/>
            <person name="Morata J."/>
            <person name="Symeonidi A."/>
            <person name="Hiss M."/>
            <person name="Muchero W."/>
            <person name="Kamisugi Y."/>
            <person name="Saleh O."/>
            <person name="Blanc G."/>
            <person name="Decker E.L."/>
            <person name="van Gessel N."/>
            <person name="Grimwood J."/>
            <person name="Hayes R.D."/>
            <person name="Graham S.W."/>
            <person name="Gunter L.E."/>
            <person name="McDaniel S.F."/>
            <person name="Hoernstein S.N.W."/>
            <person name="Larsson A."/>
            <person name="Li F.W."/>
            <person name="Perroud P.F."/>
            <person name="Phillips J."/>
            <person name="Ranjan P."/>
            <person name="Rokshar D.S."/>
            <person name="Rothfels C.J."/>
            <person name="Schneider L."/>
            <person name="Shu S."/>
            <person name="Stevenson D.W."/>
            <person name="Thummler F."/>
            <person name="Tillich M."/>
            <person name="Villarreal Aguilar J.C."/>
            <person name="Widiez T."/>
            <person name="Wong G.K."/>
            <person name="Wymore A."/>
            <person name="Zhang Y."/>
            <person name="Zimmer A.D."/>
            <person name="Quatrano R.S."/>
            <person name="Mayer K.F.X."/>
            <person name="Goodstein D."/>
            <person name="Casacuberta J.M."/>
            <person name="Vandepoele K."/>
            <person name="Reski R."/>
            <person name="Cuming A.C."/>
            <person name="Tuskan G.A."/>
            <person name="Maumus F."/>
            <person name="Salse J."/>
            <person name="Schmutz J."/>
            <person name="Rensing S.A."/>
        </authorList>
    </citation>
    <scope>NUCLEOTIDE SEQUENCE [LARGE SCALE GENOMIC DNA]</scope>
    <source>
        <strain evidence="2 3">cv. Gransden 2004</strain>
    </source>
</reference>
<dbReference type="EMBL" id="ABEU02000027">
    <property type="protein sequence ID" value="PNR26530.1"/>
    <property type="molecule type" value="Genomic_DNA"/>
</dbReference>
<evidence type="ECO:0000313" key="1">
    <source>
        <dbReference type="EMBL" id="PNR26530.1"/>
    </source>
</evidence>
<evidence type="ECO:0000313" key="2">
    <source>
        <dbReference type="EnsemblPlants" id="Pp3c27_8840V3.1"/>
    </source>
</evidence>
<dbReference type="Gramene" id="Pp3c27_8840V3.1">
    <property type="protein sequence ID" value="Pp3c27_8840V3.1"/>
    <property type="gene ID" value="Pp3c27_8840"/>
</dbReference>
<dbReference type="Proteomes" id="UP000006727">
    <property type="component" value="Chromosome 27"/>
</dbReference>
<dbReference type="InParanoid" id="A0A2K1IB71"/>
<reference evidence="2" key="3">
    <citation type="submission" date="2020-12" db="UniProtKB">
        <authorList>
            <consortium name="EnsemblPlants"/>
        </authorList>
    </citation>
    <scope>IDENTIFICATION</scope>
</reference>
<reference evidence="1 3" key="1">
    <citation type="journal article" date="2008" name="Science">
        <title>The Physcomitrella genome reveals evolutionary insights into the conquest of land by plants.</title>
        <authorList>
            <person name="Rensing S."/>
            <person name="Lang D."/>
            <person name="Zimmer A."/>
            <person name="Terry A."/>
            <person name="Salamov A."/>
            <person name="Shapiro H."/>
            <person name="Nishiyama T."/>
            <person name="Perroud P.-F."/>
            <person name="Lindquist E."/>
            <person name="Kamisugi Y."/>
            <person name="Tanahashi T."/>
            <person name="Sakakibara K."/>
            <person name="Fujita T."/>
            <person name="Oishi K."/>
            <person name="Shin-I T."/>
            <person name="Kuroki Y."/>
            <person name="Toyoda A."/>
            <person name="Suzuki Y."/>
            <person name="Hashimoto A."/>
            <person name="Yamaguchi K."/>
            <person name="Sugano A."/>
            <person name="Kohara Y."/>
            <person name="Fujiyama A."/>
            <person name="Anterola A."/>
            <person name="Aoki S."/>
            <person name="Ashton N."/>
            <person name="Barbazuk W.B."/>
            <person name="Barker E."/>
            <person name="Bennetzen J."/>
            <person name="Bezanilla M."/>
            <person name="Blankenship R."/>
            <person name="Cho S.H."/>
            <person name="Dutcher S."/>
            <person name="Estelle M."/>
            <person name="Fawcett J.A."/>
            <person name="Gundlach H."/>
            <person name="Hanada K."/>
            <person name="Heyl A."/>
            <person name="Hicks K.A."/>
            <person name="Hugh J."/>
            <person name="Lohr M."/>
            <person name="Mayer K."/>
            <person name="Melkozernov A."/>
            <person name="Murata T."/>
            <person name="Nelson D."/>
            <person name="Pils B."/>
            <person name="Prigge M."/>
            <person name="Reiss B."/>
            <person name="Renner T."/>
            <person name="Rombauts S."/>
            <person name="Rushton P."/>
            <person name="Sanderfoot A."/>
            <person name="Schween G."/>
            <person name="Shiu S.-H."/>
            <person name="Stueber K."/>
            <person name="Theodoulou F.L."/>
            <person name="Tu H."/>
            <person name="Van de Peer Y."/>
            <person name="Verrier P.J."/>
            <person name="Waters E."/>
            <person name="Wood A."/>
            <person name="Yang L."/>
            <person name="Cove D."/>
            <person name="Cuming A."/>
            <person name="Hasebe M."/>
            <person name="Lucas S."/>
            <person name="Mishler D.B."/>
            <person name="Reski R."/>
            <person name="Grigoriev I."/>
            <person name="Quatrano R.S."/>
            <person name="Boore J.L."/>
        </authorList>
    </citation>
    <scope>NUCLEOTIDE SEQUENCE [LARGE SCALE GENOMIC DNA]</scope>
    <source>
        <strain evidence="2 3">cv. Gransden 2004</strain>
    </source>
</reference>
<accession>A0A2K1IB71</accession>
<dbReference type="AlphaFoldDB" id="A0A2K1IB71"/>
<evidence type="ECO:0000313" key="3">
    <source>
        <dbReference type="Proteomes" id="UP000006727"/>
    </source>
</evidence>
<gene>
    <name evidence="1" type="ORF">PHYPA_031105</name>
</gene>
<protein>
    <submittedName>
        <fullName evidence="1 2">Uncharacterized protein</fullName>
    </submittedName>
</protein>
<proteinExistence type="predicted"/>
<sequence length="87" mass="10033">MKSCNLAKTPMKPSQKLSKVSFKSWHWIYAKRIRRYLKGKKYLGLLYRGFPKSFTSTGYSDALYRGFPKSFTSTGYSDADWAASIDD</sequence>